<evidence type="ECO:0000256" key="1">
    <source>
        <dbReference type="SAM" id="Phobius"/>
    </source>
</evidence>
<dbReference type="GO" id="GO:0016491">
    <property type="term" value="F:oxidoreductase activity"/>
    <property type="evidence" value="ECO:0007669"/>
    <property type="project" value="TreeGrafter"/>
</dbReference>
<keyword evidence="1" id="KW-0472">Membrane</keyword>
<keyword evidence="1" id="KW-0812">Transmembrane</keyword>
<dbReference type="OrthoDB" id="5296at2759"/>
<proteinExistence type="predicted"/>
<feature type="transmembrane region" description="Helical" evidence="1">
    <location>
        <begin position="6"/>
        <end position="24"/>
    </location>
</feature>
<accession>A0A913YW54</accession>
<reference evidence="2" key="1">
    <citation type="submission" date="2022-11" db="UniProtKB">
        <authorList>
            <consortium name="EnsemblMetazoa"/>
        </authorList>
    </citation>
    <scope>IDENTIFICATION</scope>
</reference>
<evidence type="ECO:0000313" key="3">
    <source>
        <dbReference type="Proteomes" id="UP000887567"/>
    </source>
</evidence>
<organism evidence="2 3">
    <name type="scientific">Exaiptasia diaphana</name>
    <name type="common">Tropical sea anemone</name>
    <name type="synonym">Aiptasia pulchella</name>
    <dbReference type="NCBI Taxonomy" id="2652724"/>
    <lineage>
        <taxon>Eukaryota</taxon>
        <taxon>Metazoa</taxon>
        <taxon>Cnidaria</taxon>
        <taxon>Anthozoa</taxon>
        <taxon>Hexacorallia</taxon>
        <taxon>Actiniaria</taxon>
        <taxon>Aiptasiidae</taxon>
        <taxon>Exaiptasia</taxon>
    </lineage>
</organism>
<dbReference type="GO" id="GO:0008202">
    <property type="term" value="P:steroid metabolic process"/>
    <property type="evidence" value="ECO:0007669"/>
    <property type="project" value="TreeGrafter"/>
</dbReference>
<dbReference type="RefSeq" id="XP_028518747.1">
    <property type="nucleotide sequence ID" value="XM_028662946.1"/>
</dbReference>
<dbReference type="OMA" id="SYSCSKY"/>
<dbReference type="AlphaFoldDB" id="A0A913YW54"/>
<sequence>MEIEWNSLLITLILLILFLTFTTLKKILLPMPRVSSFDEKYILITGCDSGFGKSTAVRLDRLGLNVFATCLTKKGKENLERLCTRRLTVIIMDVTDSAQIRNCLQIVQKKIPPNVGLWALINNAGCMTFGPLEWFSLDDYKKMADVNLWGLIDMTKHFLPLIKKAKGRVVNFSSIAGKLSKVLGLSSCPKIYCILRFVVLYFPLLS</sequence>
<dbReference type="PANTHER" id="PTHR43313">
    <property type="entry name" value="SHORT-CHAIN DEHYDROGENASE/REDUCTASE FAMILY 9C"/>
    <property type="match status" value="1"/>
</dbReference>
<dbReference type="Proteomes" id="UP000887567">
    <property type="component" value="Unplaced"/>
</dbReference>
<dbReference type="SUPFAM" id="SSF51735">
    <property type="entry name" value="NAD(P)-binding Rossmann-fold domains"/>
    <property type="match status" value="1"/>
</dbReference>
<dbReference type="PRINTS" id="PR00081">
    <property type="entry name" value="GDHRDH"/>
</dbReference>
<keyword evidence="1" id="KW-1133">Transmembrane helix</keyword>
<dbReference type="Gene3D" id="3.40.50.720">
    <property type="entry name" value="NAD(P)-binding Rossmann-like Domain"/>
    <property type="match status" value="1"/>
</dbReference>
<dbReference type="PANTHER" id="PTHR43313:SF50">
    <property type="entry name" value="GH26015P"/>
    <property type="match status" value="1"/>
</dbReference>
<dbReference type="InterPro" id="IPR036291">
    <property type="entry name" value="NAD(P)-bd_dom_sf"/>
</dbReference>
<keyword evidence="3" id="KW-1185">Reference proteome</keyword>
<dbReference type="Pfam" id="PF00106">
    <property type="entry name" value="adh_short"/>
    <property type="match status" value="1"/>
</dbReference>
<protein>
    <submittedName>
        <fullName evidence="2">Uncharacterized protein</fullName>
    </submittedName>
</protein>
<dbReference type="InterPro" id="IPR002347">
    <property type="entry name" value="SDR_fam"/>
</dbReference>
<evidence type="ECO:0000313" key="2">
    <source>
        <dbReference type="EnsemblMetazoa" id="XP_028518747.1"/>
    </source>
</evidence>
<name>A0A913YW54_EXADI</name>
<dbReference type="EnsemblMetazoa" id="XM_028662946.1">
    <property type="protein sequence ID" value="XP_028518747.1"/>
    <property type="gene ID" value="LOC110251510"/>
</dbReference>
<dbReference type="GeneID" id="110251510"/>